<gene>
    <name evidence="3" type="ORF">JF922_26170</name>
</gene>
<dbReference type="Proteomes" id="UP000612893">
    <property type="component" value="Unassembled WGS sequence"/>
</dbReference>
<feature type="compositionally biased region" description="Basic residues" evidence="1">
    <location>
        <begin position="213"/>
        <end position="222"/>
    </location>
</feature>
<sequence length="250" mass="25562">MLYVLAAWAVAPGFYDGFAPSSPYNWLSPPPAEAADNMPPESGHQAISGDHSGGVATNDGQAQLVFDVGAFSIGSQSVTIDLKPVAAFAAPQGFRPETNVYQITAAAPLARPTTVLLRFSTQVSAPSAIYFAAQGGSWSPLGSTNTAQPFYIGAKTAQLGYFVGGLSGASASQAPGPGAASTGAGPGLEIVAGVALASVLLIGIPLLLVRHGRSARRSRPKPAKPQVSTEAGERAVNRGGGKRSHKKRLR</sequence>
<accession>A0A934N5N3</accession>
<keyword evidence="2" id="KW-0812">Transmembrane</keyword>
<keyword evidence="2" id="KW-1133">Transmembrane helix</keyword>
<feature type="compositionally biased region" description="Basic residues" evidence="1">
    <location>
        <begin position="240"/>
        <end position="250"/>
    </location>
</feature>
<keyword evidence="4" id="KW-1185">Reference proteome</keyword>
<dbReference type="EMBL" id="JAEKNR010000250">
    <property type="protein sequence ID" value="MBJ7601550.1"/>
    <property type="molecule type" value="Genomic_DNA"/>
</dbReference>
<comment type="caution">
    <text evidence="3">The sequence shown here is derived from an EMBL/GenBank/DDBJ whole genome shotgun (WGS) entry which is preliminary data.</text>
</comment>
<proteinExistence type="predicted"/>
<reference evidence="3" key="1">
    <citation type="submission" date="2020-10" db="EMBL/GenBank/DDBJ databases">
        <title>Ca. Dormibacterota MAGs.</title>
        <authorList>
            <person name="Montgomery K."/>
        </authorList>
    </citation>
    <scope>NUCLEOTIDE SEQUENCE [LARGE SCALE GENOMIC DNA]</scope>
    <source>
        <strain evidence="3">SC8812_S17_10</strain>
    </source>
</reference>
<keyword evidence="2" id="KW-0472">Membrane</keyword>
<feature type="region of interest" description="Disordered" evidence="1">
    <location>
        <begin position="213"/>
        <end position="250"/>
    </location>
</feature>
<evidence type="ECO:0000256" key="2">
    <source>
        <dbReference type="SAM" id="Phobius"/>
    </source>
</evidence>
<feature type="region of interest" description="Disordered" evidence="1">
    <location>
        <begin position="30"/>
        <end position="54"/>
    </location>
</feature>
<organism evidence="3 4">
    <name type="scientific">Candidatus Nephthysia bennettiae</name>
    <dbReference type="NCBI Taxonomy" id="3127016"/>
    <lineage>
        <taxon>Bacteria</taxon>
        <taxon>Bacillati</taxon>
        <taxon>Candidatus Dormiibacterota</taxon>
        <taxon>Candidatus Dormibacteria</taxon>
        <taxon>Candidatus Dormibacterales</taxon>
        <taxon>Candidatus Dormibacteraceae</taxon>
        <taxon>Candidatus Nephthysia</taxon>
    </lineage>
</organism>
<evidence type="ECO:0000313" key="3">
    <source>
        <dbReference type="EMBL" id="MBJ7601550.1"/>
    </source>
</evidence>
<evidence type="ECO:0000256" key="1">
    <source>
        <dbReference type="SAM" id="MobiDB-lite"/>
    </source>
</evidence>
<dbReference type="AlphaFoldDB" id="A0A934N5N3"/>
<feature type="transmembrane region" description="Helical" evidence="2">
    <location>
        <begin position="190"/>
        <end position="209"/>
    </location>
</feature>
<dbReference type="RefSeq" id="WP_338205819.1">
    <property type="nucleotide sequence ID" value="NZ_JAEKNR010000250.1"/>
</dbReference>
<name>A0A934N5N3_9BACT</name>
<protein>
    <submittedName>
        <fullName evidence="3">Uncharacterized protein</fullName>
    </submittedName>
</protein>
<evidence type="ECO:0000313" key="4">
    <source>
        <dbReference type="Proteomes" id="UP000612893"/>
    </source>
</evidence>